<sequence length="107" mass="12467">QSNRHCFNDGYHTSHHLNPLRHWRDHPAAFIKAKAQYAAQQALVFADIDYFMMTVTLLRKDYDRLARCLVPIGAQIAMTHAEKVAMLKTKTRRFTEAEIRAKFGKEH</sequence>
<dbReference type="OrthoDB" id="1470350at2759"/>
<dbReference type="AlphaFoldDB" id="A0A166D2N2"/>
<dbReference type="STRING" id="436010.A0A166D2N2"/>
<dbReference type="Proteomes" id="UP000076532">
    <property type="component" value="Unassembled WGS sequence"/>
</dbReference>
<keyword evidence="2" id="KW-1185">Reference proteome</keyword>
<gene>
    <name evidence="1" type="ORF">FIBSPDRAFT_752072</name>
</gene>
<feature type="non-terminal residue" evidence="1">
    <location>
        <position position="1"/>
    </location>
</feature>
<protein>
    <recommendedName>
        <fullName evidence="3">Fatty acid desaturase domain-containing protein</fullName>
    </recommendedName>
</protein>
<evidence type="ECO:0000313" key="1">
    <source>
        <dbReference type="EMBL" id="KZP14247.1"/>
    </source>
</evidence>
<dbReference type="PANTHER" id="PTHR36459">
    <property type="entry name" value="ORF"/>
    <property type="match status" value="1"/>
</dbReference>
<name>A0A166D2N2_9AGAM</name>
<accession>A0A166D2N2</accession>
<dbReference type="EMBL" id="KV417620">
    <property type="protein sequence ID" value="KZP14247.1"/>
    <property type="molecule type" value="Genomic_DNA"/>
</dbReference>
<evidence type="ECO:0008006" key="3">
    <source>
        <dbReference type="Google" id="ProtNLM"/>
    </source>
</evidence>
<evidence type="ECO:0000313" key="2">
    <source>
        <dbReference type="Proteomes" id="UP000076532"/>
    </source>
</evidence>
<dbReference type="PANTHER" id="PTHR36459:SF1">
    <property type="entry name" value="FATTY ACID DESATURASE DOMAIN-CONTAINING PROTEIN-RELATED"/>
    <property type="match status" value="1"/>
</dbReference>
<reference evidence="1 2" key="1">
    <citation type="journal article" date="2016" name="Mol. Biol. Evol.">
        <title>Comparative Genomics of Early-Diverging Mushroom-Forming Fungi Provides Insights into the Origins of Lignocellulose Decay Capabilities.</title>
        <authorList>
            <person name="Nagy L.G."/>
            <person name="Riley R."/>
            <person name="Tritt A."/>
            <person name="Adam C."/>
            <person name="Daum C."/>
            <person name="Floudas D."/>
            <person name="Sun H."/>
            <person name="Yadav J.S."/>
            <person name="Pangilinan J."/>
            <person name="Larsson K.H."/>
            <person name="Matsuura K."/>
            <person name="Barry K."/>
            <person name="Labutti K."/>
            <person name="Kuo R."/>
            <person name="Ohm R.A."/>
            <person name="Bhattacharya S.S."/>
            <person name="Shirouzu T."/>
            <person name="Yoshinaga Y."/>
            <person name="Martin F.M."/>
            <person name="Grigoriev I.V."/>
            <person name="Hibbett D.S."/>
        </authorList>
    </citation>
    <scope>NUCLEOTIDE SEQUENCE [LARGE SCALE GENOMIC DNA]</scope>
    <source>
        <strain evidence="1 2">CBS 109695</strain>
    </source>
</reference>
<organism evidence="1 2">
    <name type="scientific">Athelia psychrophila</name>
    <dbReference type="NCBI Taxonomy" id="1759441"/>
    <lineage>
        <taxon>Eukaryota</taxon>
        <taxon>Fungi</taxon>
        <taxon>Dikarya</taxon>
        <taxon>Basidiomycota</taxon>
        <taxon>Agaricomycotina</taxon>
        <taxon>Agaricomycetes</taxon>
        <taxon>Agaricomycetidae</taxon>
        <taxon>Atheliales</taxon>
        <taxon>Atheliaceae</taxon>
        <taxon>Athelia</taxon>
    </lineage>
</organism>
<proteinExistence type="predicted"/>